<keyword evidence="2" id="KW-1185">Reference proteome</keyword>
<accession>A0A9N9AZL7</accession>
<dbReference type="AlphaFoldDB" id="A0A9N9AZL7"/>
<gene>
    <name evidence="1" type="ORF">ALEPTO_LOCUS5732</name>
</gene>
<evidence type="ECO:0000313" key="2">
    <source>
        <dbReference type="Proteomes" id="UP000789508"/>
    </source>
</evidence>
<comment type="caution">
    <text evidence="1">The sequence shown here is derived from an EMBL/GenBank/DDBJ whole genome shotgun (WGS) entry which is preliminary data.</text>
</comment>
<dbReference type="EMBL" id="CAJVPS010001699">
    <property type="protein sequence ID" value="CAG8547897.1"/>
    <property type="molecule type" value="Genomic_DNA"/>
</dbReference>
<name>A0A9N9AZL7_9GLOM</name>
<dbReference type="Proteomes" id="UP000789508">
    <property type="component" value="Unassembled WGS sequence"/>
</dbReference>
<organism evidence="1 2">
    <name type="scientific">Ambispora leptoticha</name>
    <dbReference type="NCBI Taxonomy" id="144679"/>
    <lineage>
        <taxon>Eukaryota</taxon>
        <taxon>Fungi</taxon>
        <taxon>Fungi incertae sedis</taxon>
        <taxon>Mucoromycota</taxon>
        <taxon>Glomeromycotina</taxon>
        <taxon>Glomeromycetes</taxon>
        <taxon>Archaeosporales</taxon>
        <taxon>Ambisporaceae</taxon>
        <taxon>Ambispora</taxon>
    </lineage>
</organism>
<proteinExistence type="predicted"/>
<sequence length="54" mass="6221">MIVMKLLTLGCNSQPELRQLASFPIAVSRNFCPSSLKKWTLYKFEHVNVNVLRV</sequence>
<reference evidence="1" key="1">
    <citation type="submission" date="2021-06" db="EMBL/GenBank/DDBJ databases">
        <authorList>
            <person name="Kallberg Y."/>
            <person name="Tangrot J."/>
            <person name="Rosling A."/>
        </authorList>
    </citation>
    <scope>NUCLEOTIDE SEQUENCE</scope>
    <source>
        <strain evidence="1">FL130A</strain>
    </source>
</reference>
<evidence type="ECO:0000313" key="1">
    <source>
        <dbReference type="EMBL" id="CAG8547897.1"/>
    </source>
</evidence>
<protein>
    <submittedName>
        <fullName evidence="1">12960_t:CDS:1</fullName>
    </submittedName>
</protein>